<dbReference type="EMBL" id="KL142394">
    <property type="protein sequence ID" value="KDR71155.1"/>
    <property type="molecule type" value="Genomic_DNA"/>
</dbReference>
<dbReference type="HOGENOM" id="CLU_056788_9_3_1"/>
<name>A0A067SJM1_GALM3</name>
<dbReference type="Proteomes" id="UP000027222">
    <property type="component" value="Unassembled WGS sequence"/>
</dbReference>
<dbReference type="PANTHER" id="PTHR48472:SF1">
    <property type="entry name" value="TC1-LIKE TRANSPOSASE DDE DOMAIN-CONTAINING PROTEIN"/>
    <property type="match status" value="1"/>
</dbReference>
<gene>
    <name evidence="1" type="ORF">GALMADRAFT_75487</name>
</gene>
<accession>A0A067SJM1</accession>
<reference evidence="2" key="1">
    <citation type="journal article" date="2014" name="Proc. Natl. Acad. Sci. U.S.A.">
        <title>Extensive sampling of basidiomycete genomes demonstrates inadequacy of the white-rot/brown-rot paradigm for wood decay fungi.</title>
        <authorList>
            <person name="Riley R."/>
            <person name="Salamov A.A."/>
            <person name="Brown D.W."/>
            <person name="Nagy L.G."/>
            <person name="Floudas D."/>
            <person name="Held B.W."/>
            <person name="Levasseur A."/>
            <person name="Lombard V."/>
            <person name="Morin E."/>
            <person name="Otillar R."/>
            <person name="Lindquist E.A."/>
            <person name="Sun H."/>
            <person name="LaButti K.M."/>
            <person name="Schmutz J."/>
            <person name="Jabbour D."/>
            <person name="Luo H."/>
            <person name="Baker S.E."/>
            <person name="Pisabarro A.G."/>
            <person name="Walton J.D."/>
            <person name="Blanchette R.A."/>
            <person name="Henrissat B."/>
            <person name="Martin F."/>
            <person name="Cullen D."/>
            <person name="Hibbett D.S."/>
            <person name="Grigoriev I.V."/>
        </authorList>
    </citation>
    <scope>NUCLEOTIDE SEQUENCE [LARGE SCALE GENOMIC DNA]</scope>
    <source>
        <strain evidence="2">CBS 339.88</strain>
    </source>
</reference>
<evidence type="ECO:0000313" key="2">
    <source>
        <dbReference type="Proteomes" id="UP000027222"/>
    </source>
</evidence>
<dbReference type="OrthoDB" id="2994945at2759"/>
<proteinExistence type="predicted"/>
<dbReference type="InterPro" id="IPR009057">
    <property type="entry name" value="Homeodomain-like_sf"/>
</dbReference>
<organism evidence="1 2">
    <name type="scientific">Galerina marginata (strain CBS 339.88)</name>
    <dbReference type="NCBI Taxonomy" id="685588"/>
    <lineage>
        <taxon>Eukaryota</taxon>
        <taxon>Fungi</taxon>
        <taxon>Dikarya</taxon>
        <taxon>Basidiomycota</taxon>
        <taxon>Agaricomycotina</taxon>
        <taxon>Agaricomycetes</taxon>
        <taxon>Agaricomycetidae</taxon>
        <taxon>Agaricales</taxon>
        <taxon>Agaricineae</taxon>
        <taxon>Strophariaceae</taxon>
        <taxon>Galerina</taxon>
    </lineage>
</organism>
<dbReference type="SUPFAM" id="SSF46689">
    <property type="entry name" value="Homeodomain-like"/>
    <property type="match status" value="1"/>
</dbReference>
<keyword evidence="2" id="KW-1185">Reference proteome</keyword>
<dbReference type="PANTHER" id="PTHR48472">
    <property type="entry name" value="TC1-LIKE TRANSPOSASE DDE DOMAIN-CONTAINING PROTEIN"/>
    <property type="match status" value="1"/>
</dbReference>
<evidence type="ECO:0008006" key="3">
    <source>
        <dbReference type="Google" id="ProtNLM"/>
    </source>
</evidence>
<protein>
    <recommendedName>
        <fullName evidence="3">Transposase Tc1-like domain-containing protein</fullName>
    </recommendedName>
</protein>
<sequence>MVYRKISDDLKEAALRLDDRGRDSVYDIAAITGFSIRTFYRARRQKNRTGSVAKQQAIGRGRPRTLLRRDCDYLLRLARYKPTLFLDEYSRRLERYRALSVSLATIHRSLERAGLNVKHVQKLAAERDPVLRADFVRRIGQYPANYLISIDEVSKDDRTYTRLWGIIASRVLEGSFRHDTFLEYLRDDVVRN</sequence>
<evidence type="ECO:0000313" key="1">
    <source>
        <dbReference type="EMBL" id="KDR71155.1"/>
    </source>
</evidence>
<dbReference type="AlphaFoldDB" id="A0A067SJM1"/>